<dbReference type="EMBL" id="JANPWB010000012">
    <property type="protein sequence ID" value="KAJ1116934.1"/>
    <property type="molecule type" value="Genomic_DNA"/>
</dbReference>
<dbReference type="Proteomes" id="UP001066276">
    <property type="component" value="Chromosome 8"/>
</dbReference>
<organism evidence="1 2">
    <name type="scientific">Pleurodeles waltl</name>
    <name type="common">Iberian ribbed newt</name>
    <dbReference type="NCBI Taxonomy" id="8319"/>
    <lineage>
        <taxon>Eukaryota</taxon>
        <taxon>Metazoa</taxon>
        <taxon>Chordata</taxon>
        <taxon>Craniata</taxon>
        <taxon>Vertebrata</taxon>
        <taxon>Euteleostomi</taxon>
        <taxon>Amphibia</taxon>
        <taxon>Batrachia</taxon>
        <taxon>Caudata</taxon>
        <taxon>Salamandroidea</taxon>
        <taxon>Salamandridae</taxon>
        <taxon>Pleurodelinae</taxon>
        <taxon>Pleurodeles</taxon>
    </lineage>
</organism>
<evidence type="ECO:0000313" key="1">
    <source>
        <dbReference type="EMBL" id="KAJ1116934.1"/>
    </source>
</evidence>
<dbReference type="AlphaFoldDB" id="A0AAV7NPE8"/>
<name>A0AAV7NPE8_PLEWA</name>
<gene>
    <name evidence="1" type="ORF">NDU88_005136</name>
</gene>
<reference evidence="1" key="1">
    <citation type="journal article" date="2022" name="bioRxiv">
        <title>Sequencing and chromosome-scale assembly of the giantPleurodeles waltlgenome.</title>
        <authorList>
            <person name="Brown T."/>
            <person name="Elewa A."/>
            <person name="Iarovenko S."/>
            <person name="Subramanian E."/>
            <person name="Araus A.J."/>
            <person name="Petzold A."/>
            <person name="Susuki M."/>
            <person name="Suzuki K.-i.T."/>
            <person name="Hayashi T."/>
            <person name="Toyoda A."/>
            <person name="Oliveira C."/>
            <person name="Osipova E."/>
            <person name="Leigh N.D."/>
            <person name="Simon A."/>
            <person name="Yun M.H."/>
        </authorList>
    </citation>
    <scope>NUCLEOTIDE SEQUENCE</scope>
    <source>
        <strain evidence="1">20211129_DDA</strain>
        <tissue evidence="1">Liver</tissue>
    </source>
</reference>
<sequence length="110" mass="12580">MIDPKTTDHSSEVNGCSSYMMMDGESFFQEEERGVLPKDVNVNARREYGELRRTQRSHKTPEYLKDYISIPLKKNVMSCGMLLLECCVRFCGAFSDRVSYSVRLRGAVAL</sequence>
<keyword evidence="2" id="KW-1185">Reference proteome</keyword>
<accession>A0AAV7NPE8</accession>
<comment type="caution">
    <text evidence="1">The sequence shown here is derived from an EMBL/GenBank/DDBJ whole genome shotgun (WGS) entry which is preliminary data.</text>
</comment>
<proteinExistence type="predicted"/>
<evidence type="ECO:0000313" key="2">
    <source>
        <dbReference type="Proteomes" id="UP001066276"/>
    </source>
</evidence>
<protein>
    <submittedName>
        <fullName evidence="1">Uncharacterized protein</fullName>
    </submittedName>
</protein>